<evidence type="ECO:0000313" key="5">
    <source>
        <dbReference type="RefSeq" id="XP_015875341.1"/>
    </source>
</evidence>
<dbReference type="Proteomes" id="UP001652623">
    <property type="component" value="Chromosome 10"/>
</dbReference>
<dbReference type="AlphaFoldDB" id="A0A6P3ZCL4"/>
<dbReference type="InterPro" id="IPR050796">
    <property type="entry name" value="SCF_F-box_component"/>
</dbReference>
<name>A0A6P3ZCL4_ZIZJJ</name>
<dbReference type="Pfam" id="PF24750">
    <property type="entry name" value="b-prop_At3g26010-like"/>
    <property type="match status" value="1"/>
</dbReference>
<dbReference type="InterPro" id="IPR056592">
    <property type="entry name" value="Beta-prop_At3g26010-like"/>
</dbReference>
<protein>
    <submittedName>
        <fullName evidence="4 5">F-box protein At5g03970</fullName>
    </submittedName>
</protein>
<dbReference type="KEGG" id="zju:107412145"/>
<dbReference type="PANTHER" id="PTHR31672:SF9">
    <property type="entry name" value="F-BOX DOMAIN-CONTAINING PROTEIN"/>
    <property type="match status" value="1"/>
</dbReference>
<sequence>MESKRMKEDIVHAALTCDDILQEILLRLPEKSVFQLILVSKRWLRLICSSSFQYGYHTRWKSNLHFVGFFVCNLLYLGRRKNGIHRPRSEPALRLLPTCGEGDDLKFSGALKQLGYFIDSSNGLLLCGYHPMIYRVWNPLTKQTDQLPQPQRYYKNLCVAFFTENCSDGALHYKFIRARCECRIVEVKTVSIEMYSSVTGTWKHFTLTCSSPFGLSPWTAATVINGVIHWFATQGNIAIYDPRFGDRRIVLVKLPTGKLSYDYDETVLGESSDGLLQYGQSSNLGIEIWVLEKEEGCFSSNNISNMELKNRWNLRYRLHFKTMWKHNPNLGKPPKESQILSFLPRNSEFVFIRSGSNIFLCHLKNKSLEAVHYTGRGNTIMWDFSKVAPYFKPVWPHSSICDNV</sequence>
<dbReference type="RefSeq" id="XP_015875341.1">
    <property type="nucleotide sequence ID" value="XM_016019855.2"/>
</dbReference>
<feature type="domain" description="F-box protein At3g26010-like beta-propeller" evidence="2">
    <location>
        <begin position="116"/>
        <end position="295"/>
    </location>
</feature>
<evidence type="ECO:0000259" key="1">
    <source>
        <dbReference type="Pfam" id="PF00646"/>
    </source>
</evidence>
<dbReference type="SUPFAM" id="SSF81383">
    <property type="entry name" value="F-box domain"/>
    <property type="match status" value="1"/>
</dbReference>
<keyword evidence="3" id="KW-1185">Reference proteome</keyword>
<accession>A0A6P3ZCL4</accession>
<dbReference type="NCBIfam" id="TIGR01640">
    <property type="entry name" value="F_box_assoc_1"/>
    <property type="match status" value="1"/>
</dbReference>
<dbReference type="RefSeq" id="XP_015875340.1">
    <property type="nucleotide sequence ID" value="XM_016019854.2"/>
</dbReference>
<gene>
    <name evidence="4 5 6" type="primary">LOC107412145</name>
</gene>
<evidence type="ECO:0000313" key="6">
    <source>
        <dbReference type="RefSeq" id="XP_015875343.1"/>
    </source>
</evidence>
<evidence type="ECO:0000313" key="4">
    <source>
        <dbReference type="RefSeq" id="XP_015875340.1"/>
    </source>
</evidence>
<dbReference type="RefSeq" id="XP_015875343.1">
    <property type="nucleotide sequence ID" value="XM_016019857.2"/>
</dbReference>
<organism evidence="3 5">
    <name type="scientific">Ziziphus jujuba</name>
    <name type="common">Chinese jujube</name>
    <name type="synonym">Ziziphus sativa</name>
    <dbReference type="NCBI Taxonomy" id="326968"/>
    <lineage>
        <taxon>Eukaryota</taxon>
        <taxon>Viridiplantae</taxon>
        <taxon>Streptophyta</taxon>
        <taxon>Embryophyta</taxon>
        <taxon>Tracheophyta</taxon>
        <taxon>Spermatophyta</taxon>
        <taxon>Magnoliopsida</taxon>
        <taxon>eudicotyledons</taxon>
        <taxon>Gunneridae</taxon>
        <taxon>Pentapetalae</taxon>
        <taxon>rosids</taxon>
        <taxon>fabids</taxon>
        <taxon>Rosales</taxon>
        <taxon>Rhamnaceae</taxon>
        <taxon>Paliureae</taxon>
        <taxon>Ziziphus</taxon>
    </lineage>
</organism>
<dbReference type="InterPro" id="IPR017451">
    <property type="entry name" value="F-box-assoc_interact_dom"/>
</dbReference>
<proteinExistence type="predicted"/>
<dbReference type="InterPro" id="IPR036047">
    <property type="entry name" value="F-box-like_dom_sf"/>
</dbReference>
<dbReference type="Pfam" id="PF00646">
    <property type="entry name" value="F-box"/>
    <property type="match status" value="1"/>
</dbReference>
<dbReference type="InterPro" id="IPR001810">
    <property type="entry name" value="F-box_dom"/>
</dbReference>
<evidence type="ECO:0000313" key="3">
    <source>
        <dbReference type="Proteomes" id="UP001652623"/>
    </source>
</evidence>
<dbReference type="GeneID" id="107412145"/>
<evidence type="ECO:0000259" key="2">
    <source>
        <dbReference type="Pfam" id="PF24750"/>
    </source>
</evidence>
<feature type="domain" description="F-box" evidence="1">
    <location>
        <begin position="18"/>
        <end position="52"/>
    </location>
</feature>
<reference evidence="4 5" key="1">
    <citation type="submission" date="2025-04" db="UniProtKB">
        <authorList>
            <consortium name="RefSeq"/>
        </authorList>
    </citation>
    <scope>IDENTIFICATION</scope>
    <source>
        <tissue evidence="4 5">In vitro plantlets</tissue>
    </source>
</reference>
<dbReference type="PANTHER" id="PTHR31672">
    <property type="entry name" value="BNACNNG10540D PROTEIN"/>
    <property type="match status" value="1"/>
</dbReference>